<feature type="non-terminal residue" evidence="2">
    <location>
        <position position="1"/>
    </location>
</feature>
<dbReference type="EMBL" id="HAED01012589">
    <property type="protein sequence ID" value="SBQ98983.1"/>
    <property type="molecule type" value="Transcribed_RNA"/>
</dbReference>
<sequence>HTGVMWSLLLVPVTKLQQCFGLESCSSSLTQSSIQRITVVDAGHDKSVYSGQERLYLGQPSKLKKHARTTMFICASNLRAASIFTPKLVTTVFLYCFMESQSTSSPAPALSLGLSIITSVLDSFR</sequence>
<evidence type="ECO:0000256" key="1">
    <source>
        <dbReference type="SAM" id="SignalP"/>
    </source>
</evidence>
<feature type="signal peptide" evidence="1">
    <location>
        <begin position="1"/>
        <end position="21"/>
    </location>
</feature>
<organism evidence="2">
    <name type="scientific">Nothobranchius kuhntae</name>
    <name type="common">Beira killifish</name>
    <dbReference type="NCBI Taxonomy" id="321403"/>
    <lineage>
        <taxon>Eukaryota</taxon>
        <taxon>Metazoa</taxon>
        <taxon>Chordata</taxon>
        <taxon>Craniata</taxon>
        <taxon>Vertebrata</taxon>
        <taxon>Euteleostomi</taxon>
        <taxon>Actinopterygii</taxon>
        <taxon>Neopterygii</taxon>
        <taxon>Teleostei</taxon>
        <taxon>Neoteleostei</taxon>
        <taxon>Acanthomorphata</taxon>
        <taxon>Ovalentaria</taxon>
        <taxon>Atherinomorphae</taxon>
        <taxon>Cyprinodontiformes</taxon>
        <taxon>Nothobranchiidae</taxon>
        <taxon>Nothobranchius</taxon>
    </lineage>
</organism>
<dbReference type="AlphaFoldDB" id="A0A1A8INY9"/>
<evidence type="ECO:0000313" key="2">
    <source>
        <dbReference type="EMBL" id="SBQ98983.1"/>
    </source>
</evidence>
<gene>
    <name evidence="2" type="primary">CU861891.1</name>
</gene>
<feature type="non-terminal residue" evidence="2">
    <location>
        <position position="125"/>
    </location>
</feature>
<reference evidence="2" key="2">
    <citation type="submission" date="2016-06" db="EMBL/GenBank/DDBJ databases">
        <title>The genome of a short-lived fish provides insights into sex chromosome evolution and the genetic control of aging.</title>
        <authorList>
            <person name="Reichwald K."/>
            <person name="Felder M."/>
            <person name="Petzold A."/>
            <person name="Koch P."/>
            <person name="Groth M."/>
            <person name="Platzer M."/>
        </authorList>
    </citation>
    <scope>NUCLEOTIDE SEQUENCE</scope>
    <source>
        <tissue evidence="2">Brain</tissue>
    </source>
</reference>
<protein>
    <submittedName>
        <fullName evidence="2">Uncharacterized protein</fullName>
    </submittedName>
</protein>
<keyword evidence="1" id="KW-0732">Signal</keyword>
<name>A0A1A8INY9_NOTKU</name>
<proteinExistence type="predicted"/>
<reference evidence="2" key="1">
    <citation type="submission" date="2016-05" db="EMBL/GenBank/DDBJ databases">
        <authorList>
            <person name="Lavstsen T."/>
            <person name="Jespersen J.S."/>
        </authorList>
    </citation>
    <scope>NUCLEOTIDE SEQUENCE</scope>
    <source>
        <tissue evidence="2">Brain</tissue>
    </source>
</reference>
<accession>A0A1A8INY9</accession>
<feature type="chain" id="PRO_5008372220" evidence="1">
    <location>
        <begin position="22"/>
        <end position="125"/>
    </location>
</feature>